<evidence type="ECO:0000256" key="1">
    <source>
        <dbReference type="SAM" id="Phobius"/>
    </source>
</evidence>
<keyword evidence="1" id="KW-1133">Transmembrane helix</keyword>
<name>A0AAE0HMA6_9PEZI</name>
<evidence type="ECO:0000313" key="3">
    <source>
        <dbReference type="Proteomes" id="UP001278766"/>
    </source>
</evidence>
<sequence length="197" mass="20780">MTRTVVYRTALVALVAATALTLTSIVSPKWVSLTVPSPSGGTVTDTIGLHRRCASSTGSCTPFPEESRCDDDRSFCSMWRTTGFLMSFAVVAELATLVGFLVILAGGRIKREGGWKVLGGLLTVVAAAQFVGMAVVAYLFDYDDLFLVPGYRLDSSWYLCTISASAALLAGVGLAISALVLPPEDGYAQLLNDSNGV</sequence>
<dbReference type="GeneID" id="87839114"/>
<dbReference type="RefSeq" id="XP_062662683.1">
    <property type="nucleotide sequence ID" value="XM_062802166.1"/>
</dbReference>
<dbReference type="AlphaFoldDB" id="A0AAE0HMA6"/>
<dbReference type="Gene3D" id="1.20.140.150">
    <property type="match status" value="1"/>
</dbReference>
<gene>
    <name evidence="2" type="ORF">B0H64DRAFT_371553</name>
</gene>
<feature type="transmembrane region" description="Helical" evidence="1">
    <location>
        <begin position="117"/>
        <end position="140"/>
    </location>
</feature>
<dbReference type="Proteomes" id="UP001278766">
    <property type="component" value="Unassembled WGS sequence"/>
</dbReference>
<organism evidence="2 3">
    <name type="scientific">Chaetomium fimeti</name>
    <dbReference type="NCBI Taxonomy" id="1854472"/>
    <lineage>
        <taxon>Eukaryota</taxon>
        <taxon>Fungi</taxon>
        <taxon>Dikarya</taxon>
        <taxon>Ascomycota</taxon>
        <taxon>Pezizomycotina</taxon>
        <taxon>Sordariomycetes</taxon>
        <taxon>Sordariomycetidae</taxon>
        <taxon>Sordariales</taxon>
        <taxon>Chaetomiaceae</taxon>
        <taxon>Chaetomium</taxon>
    </lineage>
</organism>
<keyword evidence="3" id="KW-1185">Reference proteome</keyword>
<protein>
    <submittedName>
        <fullName evidence="2">Uncharacterized protein</fullName>
    </submittedName>
</protein>
<reference evidence="2" key="2">
    <citation type="submission" date="2023-06" db="EMBL/GenBank/DDBJ databases">
        <authorList>
            <consortium name="Lawrence Berkeley National Laboratory"/>
            <person name="Haridas S."/>
            <person name="Hensen N."/>
            <person name="Bonometti L."/>
            <person name="Westerberg I."/>
            <person name="Brannstrom I.O."/>
            <person name="Guillou S."/>
            <person name="Cros-Aarteil S."/>
            <person name="Calhoun S."/>
            <person name="Kuo A."/>
            <person name="Mondo S."/>
            <person name="Pangilinan J."/>
            <person name="Riley R."/>
            <person name="Labutti K."/>
            <person name="Andreopoulos B."/>
            <person name="Lipzen A."/>
            <person name="Chen C."/>
            <person name="Yanf M."/>
            <person name="Daum C."/>
            <person name="Ng V."/>
            <person name="Clum A."/>
            <person name="Steindorff A."/>
            <person name="Ohm R."/>
            <person name="Martin F."/>
            <person name="Silar P."/>
            <person name="Natvig D."/>
            <person name="Lalanne C."/>
            <person name="Gautier V."/>
            <person name="Ament-Velasquez S.L."/>
            <person name="Kruys A."/>
            <person name="Hutchinson M.I."/>
            <person name="Powell A.J."/>
            <person name="Barry K."/>
            <person name="Miller A.N."/>
            <person name="Grigoriev I.V."/>
            <person name="Debuchy R."/>
            <person name="Gladieux P."/>
            <person name="Thoren M.H."/>
            <person name="Johannesson H."/>
        </authorList>
    </citation>
    <scope>NUCLEOTIDE SEQUENCE</scope>
    <source>
        <strain evidence="2">CBS 168.71</strain>
    </source>
</reference>
<accession>A0AAE0HMA6</accession>
<dbReference type="EMBL" id="JAUEPN010000002">
    <property type="protein sequence ID" value="KAK3299169.1"/>
    <property type="molecule type" value="Genomic_DNA"/>
</dbReference>
<keyword evidence="1" id="KW-0472">Membrane</keyword>
<reference evidence="2" key="1">
    <citation type="journal article" date="2023" name="Mol. Phylogenet. Evol.">
        <title>Genome-scale phylogeny and comparative genomics of the fungal order Sordariales.</title>
        <authorList>
            <person name="Hensen N."/>
            <person name="Bonometti L."/>
            <person name="Westerberg I."/>
            <person name="Brannstrom I.O."/>
            <person name="Guillou S."/>
            <person name="Cros-Aarteil S."/>
            <person name="Calhoun S."/>
            <person name="Haridas S."/>
            <person name="Kuo A."/>
            <person name="Mondo S."/>
            <person name="Pangilinan J."/>
            <person name="Riley R."/>
            <person name="LaButti K."/>
            <person name="Andreopoulos B."/>
            <person name="Lipzen A."/>
            <person name="Chen C."/>
            <person name="Yan M."/>
            <person name="Daum C."/>
            <person name="Ng V."/>
            <person name="Clum A."/>
            <person name="Steindorff A."/>
            <person name="Ohm R.A."/>
            <person name="Martin F."/>
            <person name="Silar P."/>
            <person name="Natvig D.O."/>
            <person name="Lalanne C."/>
            <person name="Gautier V."/>
            <person name="Ament-Velasquez S.L."/>
            <person name="Kruys A."/>
            <person name="Hutchinson M.I."/>
            <person name="Powell A.J."/>
            <person name="Barry K."/>
            <person name="Miller A.N."/>
            <person name="Grigoriev I.V."/>
            <person name="Debuchy R."/>
            <person name="Gladieux P."/>
            <person name="Hiltunen Thoren M."/>
            <person name="Johannesson H."/>
        </authorList>
    </citation>
    <scope>NUCLEOTIDE SEQUENCE</scope>
    <source>
        <strain evidence="2">CBS 168.71</strain>
    </source>
</reference>
<feature type="transmembrane region" description="Helical" evidence="1">
    <location>
        <begin position="84"/>
        <end position="105"/>
    </location>
</feature>
<keyword evidence="1" id="KW-0812">Transmembrane</keyword>
<evidence type="ECO:0000313" key="2">
    <source>
        <dbReference type="EMBL" id="KAK3299169.1"/>
    </source>
</evidence>
<comment type="caution">
    <text evidence="2">The sequence shown here is derived from an EMBL/GenBank/DDBJ whole genome shotgun (WGS) entry which is preliminary data.</text>
</comment>
<feature type="transmembrane region" description="Helical" evidence="1">
    <location>
        <begin position="156"/>
        <end position="181"/>
    </location>
</feature>
<proteinExistence type="predicted"/>